<dbReference type="Proteomes" id="UP000499080">
    <property type="component" value="Unassembled WGS sequence"/>
</dbReference>
<sequence>MLDMATSHYTITMEEMTGSKNMGWMYSQIYNSTKIQKRNILEEYAHMVLDSATGGALRRKQYSLGSFLKERDCFPYQNILFLSAALDCWLEIGSSENNMNTLPIKAILKKSTNLVDGSLVNGSYLVDGSLVDGSYLVDGSLVDGSERIMRKVLLDIVFILTKLPFKNRLTL</sequence>
<evidence type="ECO:0000313" key="2">
    <source>
        <dbReference type="EMBL" id="GBM15168.1"/>
    </source>
</evidence>
<dbReference type="AlphaFoldDB" id="A0A4Y2DGL1"/>
<gene>
    <name evidence="1" type="ORF">AVEN_229397_1</name>
    <name evidence="2" type="ORF">AVEN_263520_1</name>
</gene>
<evidence type="ECO:0000313" key="3">
    <source>
        <dbReference type="Proteomes" id="UP000499080"/>
    </source>
</evidence>
<name>A0A4Y2DGL1_ARAVE</name>
<protein>
    <submittedName>
        <fullName evidence="2">Uncharacterized protein</fullName>
    </submittedName>
</protein>
<evidence type="ECO:0000313" key="1">
    <source>
        <dbReference type="EMBL" id="GBM15157.1"/>
    </source>
</evidence>
<reference evidence="2 3" key="1">
    <citation type="journal article" date="2019" name="Sci. Rep.">
        <title>Orb-weaving spider Araneus ventricosus genome elucidates the spidroin gene catalogue.</title>
        <authorList>
            <person name="Kono N."/>
            <person name="Nakamura H."/>
            <person name="Ohtoshi R."/>
            <person name="Moran D.A.P."/>
            <person name="Shinohara A."/>
            <person name="Yoshida Y."/>
            <person name="Fujiwara M."/>
            <person name="Mori M."/>
            <person name="Tomita M."/>
            <person name="Arakawa K."/>
        </authorList>
    </citation>
    <scope>NUCLEOTIDE SEQUENCE [LARGE SCALE GENOMIC DNA]</scope>
</reference>
<proteinExistence type="predicted"/>
<dbReference type="EMBL" id="BGPR01089402">
    <property type="protein sequence ID" value="GBM15157.1"/>
    <property type="molecule type" value="Genomic_DNA"/>
</dbReference>
<comment type="caution">
    <text evidence="2">The sequence shown here is derived from an EMBL/GenBank/DDBJ whole genome shotgun (WGS) entry which is preliminary data.</text>
</comment>
<dbReference type="EMBL" id="BGPR01089406">
    <property type="protein sequence ID" value="GBM15168.1"/>
    <property type="molecule type" value="Genomic_DNA"/>
</dbReference>
<accession>A0A4Y2DGL1</accession>
<organism evidence="2 3">
    <name type="scientific">Araneus ventricosus</name>
    <name type="common">Orbweaver spider</name>
    <name type="synonym">Epeira ventricosa</name>
    <dbReference type="NCBI Taxonomy" id="182803"/>
    <lineage>
        <taxon>Eukaryota</taxon>
        <taxon>Metazoa</taxon>
        <taxon>Ecdysozoa</taxon>
        <taxon>Arthropoda</taxon>
        <taxon>Chelicerata</taxon>
        <taxon>Arachnida</taxon>
        <taxon>Araneae</taxon>
        <taxon>Araneomorphae</taxon>
        <taxon>Entelegynae</taxon>
        <taxon>Araneoidea</taxon>
        <taxon>Araneidae</taxon>
        <taxon>Araneus</taxon>
    </lineage>
</organism>
<keyword evidence="3" id="KW-1185">Reference proteome</keyword>